<dbReference type="SUPFAM" id="SSF48452">
    <property type="entry name" value="TPR-like"/>
    <property type="match status" value="1"/>
</dbReference>
<dbReference type="Gene3D" id="1.25.40.10">
    <property type="entry name" value="Tetratricopeptide repeat domain"/>
    <property type="match status" value="1"/>
</dbReference>
<dbReference type="AlphaFoldDB" id="Q12T50"/>
<dbReference type="Proteomes" id="UP000001982">
    <property type="component" value="Chromosome"/>
</dbReference>
<dbReference type="eggNOG" id="COG2819">
    <property type="taxonomic scope" value="Bacteria"/>
</dbReference>
<name>Q12T50_SHEDO</name>
<dbReference type="STRING" id="318161.Sden_0079"/>
<proteinExistence type="predicted"/>
<keyword evidence="2" id="KW-1185">Reference proteome</keyword>
<dbReference type="KEGG" id="sdn:Sden_0079"/>
<gene>
    <name evidence="1" type="ordered locus">Sden_0079</name>
</gene>
<sequence>MLKLKAPKDLIWRSQLFEGSYYMSQPALATIYAIEMFFDDIHKSVEPESALGKQGPQAIYEYYQGLSQRYGFEVSAVNSLLSLAKSKADPKQALAVHEFCVAKYPNNAHAHHGLATALAAVGQSSAAITELTLAMSLTTHPFYLNRWGQLLGEYKGTL</sequence>
<evidence type="ECO:0000313" key="1">
    <source>
        <dbReference type="EMBL" id="ABE53376.1"/>
    </source>
</evidence>
<dbReference type="HOGENOM" id="CLU_1668195_0_0_6"/>
<evidence type="ECO:0000313" key="2">
    <source>
        <dbReference type="Proteomes" id="UP000001982"/>
    </source>
</evidence>
<accession>Q12T50</accession>
<reference evidence="1 2" key="1">
    <citation type="submission" date="2006-03" db="EMBL/GenBank/DDBJ databases">
        <title>Complete sequence of Shewanella denitrificans OS217.</title>
        <authorList>
            <consortium name="US DOE Joint Genome Institute"/>
            <person name="Copeland A."/>
            <person name="Lucas S."/>
            <person name="Lapidus A."/>
            <person name="Barry K."/>
            <person name="Detter J.C."/>
            <person name="Glavina del Rio T."/>
            <person name="Hammon N."/>
            <person name="Israni S."/>
            <person name="Dalin E."/>
            <person name="Tice H."/>
            <person name="Pitluck S."/>
            <person name="Brettin T."/>
            <person name="Bruce D."/>
            <person name="Han C."/>
            <person name="Tapia R."/>
            <person name="Gilna P."/>
            <person name="Kiss H."/>
            <person name="Schmutz J."/>
            <person name="Larimer F."/>
            <person name="Land M."/>
            <person name="Hauser L."/>
            <person name="Kyrpides N."/>
            <person name="Lykidis A."/>
            <person name="Richardson P."/>
        </authorList>
    </citation>
    <scope>NUCLEOTIDE SEQUENCE [LARGE SCALE GENOMIC DNA]</scope>
    <source>
        <strain evidence="2">OS217 / ATCC BAA-1090 / DSM 15013</strain>
    </source>
</reference>
<organism evidence="1 2">
    <name type="scientific">Shewanella denitrificans (strain OS217 / ATCC BAA-1090 / DSM 15013)</name>
    <dbReference type="NCBI Taxonomy" id="318161"/>
    <lineage>
        <taxon>Bacteria</taxon>
        <taxon>Pseudomonadati</taxon>
        <taxon>Pseudomonadota</taxon>
        <taxon>Gammaproteobacteria</taxon>
        <taxon>Alteromonadales</taxon>
        <taxon>Shewanellaceae</taxon>
        <taxon>Shewanella</taxon>
    </lineage>
</organism>
<dbReference type="EMBL" id="CP000302">
    <property type="protein sequence ID" value="ABE53376.1"/>
    <property type="molecule type" value="Genomic_DNA"/>
</dbReference>
<protein>
    <submittedName>
        <fullName evidence="1">Uncharacterized protein</fullName>
    </submittedName>
</protein>
<dbReference type="InterPro" id="IPR011990">
    <property type="entry name" value="TPR-like_helical_dom_sf"/>
</dbReference>